<name>A0A4S8JYG7_MUSBA</name>
<dbReference type="PANTHER" id="PTHR36705:SF10">
    <property type="entry name" value="CLAVATA3_ESR (CLE)-RELATED PROTEIN 19"/>
    <property type="match status" value="1"/>
</dbReference>
<evidence type="ECO:0000313" key="4">
    <source>
        <dbReference type="Proteomes" id="UP000317650"/>
    </source>
</evidence>
<proteinExistence type="predicted"/>
<evidence type="ECO:0000256" key="1">
    <source>
        <dbReference type="SAM" id="MobiDB-lite"/>
    </source>
</evidence>
<accession>A0A4S8JYG7</accession>
<keyword evidence="4" id="KW-1185">Reference proteome</keyword>
<sequence>MKKRWARAALVACLILFFADSRGCARRINWKHTHHRHKAKEKTSAMELSVDVATIHRHGCRLKRNGVDLCGRPFTQPKKNGSLVDEDKRLVPTGPNPLHNR</sequence>
<dbReference type="AlphaFoldDB" id="A0A4S8JYG7"/>
<gene>
    <name evidence="3" type="ORF">C4D60_Mb05t23920</name>
</gene>
<comment type="caution">
    <text evidence="3">The sequence shown here is derived from an EMBL/GenBank/DDBJ whole genome shotgun (WGS) entry which is preliminary data.</text>
</comment>
<protein>
    <submittedName>
        <fullName evidence="3">Uncharacterized protein</fullName>
    </submittedName>
</protein>
<evidence type="ECO:0000256" key="2">
    <source>
        <dbReference type="SAM" id="SignalP"/>
    </source>
</evidence>
<dbReference type="Proteomes" id="UP000317650">
    <property type="component" value="Chromosome 5"/>
</dbReference>
<evidence type="ECO:0000313" key="3">
    <source>
        <dbReference type="EMBL" id="THU67368.1"/>
    </source>
</evidence>
<dbReference type="EMBL" id="PYDT01000003">
    <property type="protein sequence ID" value="THU67368.1"/>
    <property type="molecule type" value="Genomic_DNA"/>
</dbReference>
<feature type="signal peptide" evidence="2">
    <location>
        <begin position="1"/>
        <end position="25"/>
    </location>
</feature>
<dbReference type="PANTHER" id="PTHR36705">
    <property type="entry name" value="CLAVATA3/ESR (CLE)-RELATED PROTEIN 20"/>
    <property type="match status" value="1"/>
</dbReference>
<keyword evidence="2" id="KW-0732">Signal</keyword>
<feature type="region of interest" description="Disordered" evidence="1">
    <location>
        <begin position="74"/>
        <end position="101"/>
    </location>
</feature>
<organism evidence="3 4">
    <name type="scientific">Musa balbisiana</name>
    <name type="common">Banana</name>
    <dbReference type="NCBI Taxonomy" id="52838"/>
    <lineage>
        <taxon>Eukaryota</taxon>
        <taxon>Viridiplantae</taxon>
        <taxon>Streptophyta</taxon>
        <taxon>Embryophyta</taxon>
        <taxon>Tracheophyta</taxon>
        <taxon>Spermatophyta</taxon>
        <taxon>Magnoliopsida</taxon>
        <taxon>Liliopsida</taxon>
        <taxon>Zingiberales</taxon>
        <taxon>Musaceae</taxon>
        <taxon>Musa</taxon>
    </lineage>
</organism>
<feature type="chain" id="PRO_5020297083" evidence="2">
    <location>
        <begin position="26"/>
        <end position="101"/>
    </location>
</feature>
<reference evidence="3 4" key="1">
    <citation type="journal article" date="2019" name="Nat. Plants">
        <title>Genome sequencing of Musa balbisiana reveals subgenome evolution and function divergence in polyploid bananas.</title>
        <authorList>
            <person name="Yao X."/>
        </authorList>
    </citation>
    <scope>NUCLEOTIDE SEQUENCE [LARGE SCALE GENOMIC DNA]</scope>
    <source>
        <strain evidence="4">cv. DH-PKW</strain>
        <tissue evidence="3">Leaves</tissue>
    </source>
</reference>